<name>A0A060SQB6_PYCCI</name>
<dbReference type="OrthoDB" id="3257409at2759"/>
<feature type="region of interest" description="Disordered" evidence="1">
    <location>
        <begin position="13"/>
        <end position="36"/>
    </location>
</feature>
<accession>A0A060SQB6</accession>
<evidence type="ECO:0000313" key="3">
    <source>
        <dbReference type="Proteomes" id="UP000029665"/>
    </source>
</evidence>
<sequence>MMDGLCQKLHQQRYRVTVEEEAEPDSIEGEDSDDWDLDWDNAELEEESNEDKEVYGLDMGACDRLHGQFMREVAELENQLSEEDKAILHTLAFLVKHNLSEDAFAELPQVFPTARLPSLHKIKARITFLSGI</sequence>
<gene>
    <name evidence="2" type="ORF">BN946_scf184867.g2</name>
</gene>
<protein>
    <submittedName>
        <fullName evidence="2">Uncharacterized protein</fullName>
    </submittedName>
</protein>
<dbReference type="Proteomes" id="UP000029665">
    <property type="component" value="Unassembled WGS sequence"/>
</dbReference>
<dbReference type="EMBL" id="CCBP010000169">
    <property type="protein sequence ID" value="CDO74404.1"/>
    <property type="molecule type" value="Genomic_DNA"/>
</dbReference>
<reference evidence="2" key="1">
    <citation type="submission" date="2014-01" db="EMBL/GenBank/DDBJ databases">
        <title>The genome of the white-rot fungus Pycnoporus cinnabarinus: a basidiomycete model with a versatile arsenal for lignocellulosic biomass breakdown.</title>
        <authorList>
            <person name="Levasseur A."/>
            <person name="Lomascolo A."/>
            <person name="Ruiz-Duenas F.J."/>
            <person name="Uzan E."/>
            <person name="Piumi F."/>
            <person name="Kues U."/>
            <person name="Ram A.F.J."/>
            <person name="Murat C."/>
            <person name="Haon M."/>
            <person name="Benoit I."/>
            <person name="Arfi Y."/>
            <person name="Chevret D."/>
            <person name="Drula E."/>
            <person name="Kwon M.J."/>
            <person name="Gouret P."/>
            <person name="Lesage-Meessen L."/>
            <person name="Lombard V."/>
            <person name="Mariette J."/>
            <person name="Noirot C."/>
            <person name="Park J."/>
            <person name="Patyshakuliyeva A."/>
            <person name="Wieneger R.A.B."/>
            <person name="Wosten H.A.B."/>
            <person name="Martin F."/>
            <person name="Coutinho P.M."/>
            <person name="de Vries R."/>
            <person name="Martinez A.T."/>
            <person name="Klopp C."/>
            <person name="Pontarotti P."/>
            <person name="Henrissat B."/>
            <person name="Record E."/>
        </authorList>
    </citation>
    <scope>NUCLEOTIDE SEQUENCE [LARGE SCALE GENOMIC DNA]</scope>
    <source>
        <strain evidence="2">BRFM137</strain>
    </source>
</reference>
<proteinExistence type="predicted"/>
<organism evidence="2 3">
    <name type="scientific">Pycnoporus cinnabarinus</name>
    <name type="common">Cinnabar-red polypore</name>
    <name type="synonym">Trametes cinnabarina</name>
    <dbReference type="NCBI Taxonomy" id="5643"/>
    <lineage>
        <taxon>Eukaryota</taxon>
        <taxon>Fungi</taxon>
        <taxon>Dikarya</taxon>
        <taxon>Basidiomycota</taxon>
        <taxon>Agaricomycotina</taxon>
        <taxon>Agaricomycetes</taxon>
        <taxon>Polyporales</taxon>
        <taxon>Polyporaceae</taxon>
        <taxon>Trametes</taxon>
    </lineage>
</organism>
<evidence type="ECO:0000256" key="1">
    <source>
        <dbReference type="SAM" id="MobiDB-lite"/>
    </source>
</evidence>
<feature type="compositionally biased region" description="Acidic residues" evidence="1">
    <location>
        <begin position="19"/>
        <end position="36"/>
    </location>
</feature>
<dbReference type="HOGENOM" id="CLU_1918148_0_0_1"/>
<evidence type="ECO:0000313" key="2">
    <source>
        <dbReference type="EMBL" id="CDO74404.1"/>
    </source>
</evidence>
<keyword evidence="3" id="KW-1185">Reference proteome</keyword>
<dbReference type="AlphaFoldDB" id="A0A060SQB6"/>
<comment type="caution">
    <text evidence="2">The sequence shown here is derived from an EMBL/GenBank/DDBJ whole genome shotgun (WGS) entry which is preliminary data.</text>
</comment>